<dbReference type="AlphaFoldDB" id="Q0RQI1"/>
<dbReference type="STRING" id="326424.FRAAL1537"/>
<dbReference type="KEGG" id="fal:FRAAL1537"/>
<keyword evidence="3" id="KW-1185">Reference proteome</keyword>
<gene>
    <name evidence="2" type="ordered locus">FRAAL1537</name>
</gene>
<dbReference type="Proteomes" id="UP000000657">
    <property type="component" value="Chromosome"/>
</dbReference>
<name>Q0RQI1_FRAAA</name>
<evidence type="ECO:0000313" key="3">
    <source>
        <dbReference type="Proteomes" id="UP000000657"/>
    </source>
</evidence>
<protein>
    <submittedName>
        <fullName evidence="2">Uncharacterized protein</fullName>
    </submittedName>
</protein>
<dbReference type="HOGENOM" id="CLU_2734132_0_0_11"/>
<organism evidence="2 3">
    <name type="scientific">Frankia alni (strain DSM 45986 / CECT 9034 / ACN14a)</name>
    <dbReference type="NCBI Taxonomy" id="326424"/>
    <lineage>
        <taxon>Bacteria</taxon>
        <taxon>Bacillati</taxon>
        <taxon>Actinomycetota</taxon>
        <taxon>Actinomycetes</taxon>
        <taxon>Frankiales</taxon>
        <taxon>Frankiaceae</taxon>
        <taxon>Frankia</taxon>
    </lineage>
</organism>
<sequence length="71" mass="7734">MPWWCPIPEVRDVPTVTWAPTDDREVPRHAARQRQPGQRWAAAYTALGDHSPSGEVSQGSAPKALDAGNAD</sequence>
<evidence type="ECO:0000256" key="1">
    <source>
        <dbReference type="SAM" id="MobiDB-lite"/>
    </source>
</evidence>
<feature type="region of interest" description="Disordered" evidence="1">
    <location>
        <begin position="46"/>
        <end position="71"/>
    </location>
</feature>
<accession>Q0RQI1</accession>
<dbReference type="EMBL" id="CT573213">
    <property type="protein sequence ID" value="CAJ60193.1"/>
    <property type="molecule type" value="Genomic_DNA"/>
</dbReference>
<reference evidence="2 3" key="1">
    <citation type="journal article" date="2007" name="Genome Res.">
        <title>Genome characteristics of facultatively symbiotic Frankia sp. strains reflect host range and host plant biogeography.</title>
        <authorList>
            <person name="Normand P."/>
            <person name="Lapierre P."/>
            <person name="Tisa L.S."/>
            <person name="Gogarten J.P."/>
            <person name="Alloisio N."/>
            <person name="Bagnarol E."/>
            <person name="Bassi C.A."/>
            <person name="Berry A.M."/>
            <person name="Bickhart D.M."/>
            <person name="Choisne N."/>
            <person name="Couloux A."/>
            <person name="Cournoyer B."/>
            <person name="Cruveiller S."/>
            <person name="Daubin V."/>
            <person name="Demange N."/>
            <person name="Francino M.P."/>
            <person name="Goltsman E."/>
            <person name="Huang Y."/>
            <person name="Kopp O.R."/>
            <person name="Labarre L."/>
            <person name="Lapidus A."/>
            <person name="Lavire C."/>
            <person name="Marechal J."/>
            <person name="Martinez M."/>
            <person name="Mastronunzio J.E."/>
            <person name="Mullin B.C."/>
            <person name="Niemann J."/>
            <person name="Pujic P."/>
            <person name="Rawnsley T."/>
            <person name="Rouy Z."/>
            <person name="Schenowitz C."/>
            <person name="Sellstedt A."/>
            <person name="Tavares F."/>
            <person name="Tomkins J.P."/>
            <person name="Vallenet D."/>
            <person name="Valverde C."/>
            <person name="Wall L.G."/>
            <person name="Wang Y."/>
            <person name="Medigue C."/>
            <person name="Benson D.R."/>
        </authorList>
    </citation>
    <scope>NUCLEOTIDE SEQUENCE [LARGE SCALE GENOMIC DNA]</scope>
    <source>
        <strain evidence="3">DSM 45986 / CECT 9034 / ACN14a</strain>
    </source>
</reference>
<evidence type="ECO:0000313" key="2">
    <source>
        <dbReference type="EMBL" id="CAJ60193.1"/>
    </source>
</evidence>
<feature type="region of interest" description="Disordered" evidence="1">
    <location>
        <begin position="20"/>
        <end position="39"/>
    </location>
</feature>
<proteinExistence type="predicted"/>